<dbReference type="EMBL" id="BGPR01000401">
    <property type="protein sequence ID" value="GBM18276.1"/>
    <property type="molecule type" value="Genomic_DNA"/>
</dbReference>
<keyword evidence="2" id="KW-1185">Reference proteome</keyword>
<sequence>MIRSHLSGLKPYPTRESPCMLSWCTLNLSCRSNVLQKWCGSLRIRVTGTDRIYEDGSKILFEENLDQNKCLELRLGAKSGLYDDGWLQTFPRELLQQFLNF</sequence>
<comment type="caution">
    <text evidence="1">The sequence shown here is derived from an EMBL/GenBank/DDBJ whole genome shotgun (WGS) entry which is preliminary data.</text>
</comment>
<reference evidence="1 2" key="1">
    <citation type="journal article" date="2019" name="Sci. Rep.">
        <title>Orb-weaving spider Araneus ventricosus genome elucidates the spidroin gene catalogue.</title>
        <authorList>
            <person name="Kono N."/>
            <person name="Nakamura H."/>
            <person name="Ohtoshi R."/>
            <person name="Moran D.A.P."/>
            <person name="Shinohara A."/>
            <person name="Yoshida Y."/>
            <person name="Fujiwara M."/>
            <person name="Mori M."/>
            <person name="Tomita M."/>
            <person name="Arakawa K."/>
        </authorList>
    </citation>
    <scope>NUCLEOTIDE SEQUENCE [LARGE SCALE GENOMIC DNA]</scope>
</reference>
<protein>
    <submittedName>
        <fullName evidence="1">Uncharacterized protein</fullName>
    </submittedName>
</protein>
<gene>
    <name evidence="1" type="ORF">AVEN_147405_1</name>
</gene>
<name>A0A4Y2DQH1_ARAVE</name>
<dbReference type="AlphaFoldDB" id="A0A4Y2DQH1"/>
<dbReference type="Proteomes" id="UP000499080">
    <property type="component" value="Unassembled WGS sequence"/>
</dbReference>
<evidence type="ECO:0000313" key="2">
    <source>
        <dbReference type="Proteomes" id="UP000499080"/>
    </source>
</evidence>
<evidence type="ECO:0000313" key="1">
    <source>
        <dbReference type="EMBL" id="GBM18276.1"/>
    </source>
</evidence>
<organism evidence="1 2">
    <name type="scientific">Araneus ventricosus</name>
    <name type="common">Orbweaver spider</name>
    <name type="synonym">Epeira ventricosa</name>
    <dbReference type="NCBI Taxonomy" id="182803"/>
    <lineage>
        <taxon>Eukaryota</taxon>
        <taxon>Metazoa</taxon>
        <taxon>Ecdysozoa</taxon>
        <taxon>Arthropoda</taxon>
        <taxon>Chelicerata</taxon>
        <taxon>Arachnida</taxon>
        <taxon>Araneae</taxon>
        <taxon>Araneomorphae</taxon>
        <taxon>Entelegynae</taxon>
        <taxon>Araneoidea</taxon>
        <taxon>Araneidae</taxon>
        <taxon>Araneus</taxon>
    </lineage>
</organism>
<proteinExistence type="predicted"/>
<accession>A0A4Y2DQH1</accession>